<comment type="caution">
    <text evidence="1">The sequence shown here is derived from an EMBL/GenBank/DDBJ whole genome shotgun (WGS) entry which is preliminary data.</text>
</comment>
<name>A0A916PD36_MYCTX</name>
<dbReference type="EMBL" id="CSBK01002439">
    <property type="protein sequence ID" value="COZ83231.1"/>
    <property type="molecule type" value="Genomic_DNA"/>
</dbReference>
<accession>A0A916PD36</accession>
<evidence type="ECO:0000313" key="2">
    <source>
        <dbReference type="Proteomes" id="UP000039021"/>
    </source>
</evidence>
<reference evidence="2" key="1">
    <citation type="submission" date="2015-03" db="EMBL/GenBank/DDBJ databases">
        <authorList>
            <consortium name="Pathogen Informatics"/>
        </authorList>
    </citation>
    <scope>NUCLEOTIDE SEQUENCE [LARGE SCALE GENOMIC DNA]</scope>
    <source>
        <strain evidence="2">N09902308</strain>
    </source>
</reference>
<proteinExistence type="predicted"/>
<dbReference type="AlphaFoldDB" id="A0A916PD36"/>
<sequence length="39" mass="3942">MAADLNSFVGGSASSTNAESMALAFRGRVHMSVNIAGLT</sequence>
<evidence type="ECO:0000313" key="1">
    <source>
        <dbReference type="EMBL" id="COZ83231.1"/>
    </source>
</evidence>
<protein>
    <submittedName>
        <fullName evidence="1">Uncharacterized protein</fullName>
    </submittedName>
</protein>
<dbReference type="Proteomes" id="UP000039021">
    <property type="component" value="Unassembled WGS sequence"/>
</dbReference>
<gene>
    <name evidence="1" type="ORF">ERS007739_04174</name>
</gene>
<organism evidence="1 2">
    <name type="scientific">Mycobacterium tuberculosis</name>
    <dbReference type="NCBI Taxonomy" id="1773"/>
    <lineage>
        <taxon>Bacteria</taxon>
        <taxon>Bacillati</taxon>
        <taxon>Actinomycetota</taxon>
        <taxon>Actinomycetes</taxon>
        <taxon>Mycobacteriales</taxon>
        <taxon>Mycobacteriaceae</taxon>
        <taxon>Mycobacterium</taxon>
        <taxon>Mycobacterium tuberculosis complex</taxon>
    </lineage>
</organism>